<evidence type="ECO:0000313" key="3">
    <source>
        <dbReference type="Proteomes" id="UP000030351"/>
    </source>
</evidence>
<dbReference type="Pfam" id="PF05488">
    <property type="entry name" value="PAAR_motif"/>
    <property type="match status" value="1"/>
</dbReference>
<gene>
    <name evidence="2" type="ORF">NG99_04500</name>
</gene>
<dbReference type="EMBL" id="JRUQ01000018">
    <property type="protein sequence ID" value="KGT95285.1"/>
    <property type="molecule type" value="Genomic_DNA"/>
</dbReference>
<evidence type="ECO:0000313" key="2">
    <source>
        <dbReference type="EMBL" id="KGT95285.1"/>
    </source>
</evidence>
<dbReference type="OrthoDB" id="9204728at2"/>
<dbReference type="InterPro" id="IPR008727">
    <property type="entry name" value="PAAR_motif"/>
</dbReference>
<evidence type="ECO:0008006" key="4">
    <source>
        <dbReference type="Google" id="ProtNLM"/>
    </source>
</evidence>
<name>A0A0A3Z8T7_9GAMM</name>
<organism evidence="2 3">
    <name type="scientific">Erwinia typographi</name>
    <dbReference type="NCBI Taxonomy" id="371042"/>
    <lineage>
        <taxon>Bacteria</taxon>
        <taxon>Pseudomonadati</taxon>
        <taxon>Pseudomonadota</taxon>
        <taxon>Gammaproteobacteria</taxon>
        <taxon>Enterobacterales</taxon>
        <taxon>Erwiniaceae</taxon>
        <taxon>Erwinia</taxon>
    </lineage>
</organism>
<reference evidence="2 3" key="1">
    <citation type="submission" date="2014-10" db="EMBL/GenBank/DDBJ databases">
        <title>Genome sequence of Erwinia typographi M043b.</title>
        <authorList>
            <person name="Chan K.-G."/>
            <person name="Tan W.-S."/>
        </authorList>
    </citation>
    <scope>NUCLEOTIDE SEQUENCE [LARGE SCALE GENOMIC DNA]</scope>
    <source>
        <strain evidence="2 3">M043b</strain>
    </source>
</reference>
<dbReference type="eggNOG" id="COG4104">
    <property type="taxonomic scope" value="Bacteria"/>
</dbReference>
<keyword evidence="1" id="KW-1133">Transmembrane helix</keyword>
<keyword evidence="1" id="KW-0812">Transmembrane</keyword>
<dbReference type="Proteomes" id="UP000030351">
    <property type="component" value="Unassembled WGS sequence"/>
</dbReference>
<dbReference type="CDD" id="cd14744">
    <property type="entry name" value="PAAR_CT_2"/>
    <property type="match status" value="1"/>
</dbReference>
<dbReference type="AlphaFoldDB" id="A0A0A3Z8T7"/>
<accession>A0A0A3Z8T7</accession>
<protein>
    <recommendedName>
        <fullName evidence="4">PAAR domain-containing protein</fullName>
    </recommendedName>
</protein>
<comment type="caution">
    <text evidence="2">The sequence shown here is derived from an EMBL/GenBank/DDBJ whole genome shotgun (WGS) entry which is preliminary data.</text>
</comment>
<keyword evidence="3" id="KW-1185">Reference proteome</keyword>
<proteinExistence type="predicted"/>
<evidence type="ECO:0000256" key="1">
    <source>
        <dbReference type="SAM" id="Phobius"/>
    </source>
</evidence>
<dbReference type="RefSeq" id="WP_034888837.1">
    <property type="nucleotide sequence ID" value="NZ_JRUQ01000018.1"/>
</dbReference>
<sequence>MATGFYLVQGDKTTCGGRIIEGATDHTIFGKAAAREKDRVLCGKHPGTFIIAGGIVNDTIHGRRMAGTLDSESTCPCKAKFIPSMLQDTYEKASGGSTTASESSVLKPIARPLPAYLTGEKAPSGFVPDYPVLRNTYDLPDMALRSMLKNNNQDVMLLTLEEAFEVLAYWGSWKSGWVNLTQNGPAQIIINYGTNLKDVVTASMLVNDLGRFGIKAISYIGKNGNELIKITGYPGLRKILNAPVFSAKNPKLVDLGLGKYASSGIAKNILNGARVTFIVAAAYRALDYFFNDEAELAKFIGSLATDVVKIGIASVISGGAGLAAGVMFSFVIAPTVAIVVVGFGAALILNYLDDKFGITDRVINYIESAQQEVMLTARKIEKGVWDLGSMFVDEMLRKGKKVISAEVMKYLKSSINEIIPEEL</sequence>
<feature type="transmembrane region" description="Helical" evidence="1">
    <location>
        <begin position="322"/>
        <end position="352"/>
    </location>
</feature>
<keyword evidence="1" id="KW-0472">Membrane</keyword>
<dbReference type="STRING" id="371042.NG99_04500"/>